<accession>A0A0F8WTT6</accession>
<gene>
    <name evidence="2" type="ORF">LCGC14_3025710</name>
</gene>
<name>A0A0F8WTT6_9ZZZZ</name>
<dbReference type="AlphaFoldDB" id="A0A0F8WTT6"/>
<reference evidence="2" key="1">
    <citation type="journal article" date="2015" name="Nature">
        <title>Complex archaea that bridge the gap between prokaryotes and eukaryotes.</title>
        <authorList>
            <person name="Spang A."/>
            <person name="Saw J.H."/>
            <person name="Jorgensen S.L."/>
            <person name="Zaremba-Niedzwiedzka K."/>
            <person name="Martijn J."/>
            <person name="Lind A.E."/>
            <person name="van Eijk R."/>
            <person name="Schleper C."/>
            <person name="Guy L."/>
            <person name="Ettema T.J."/>
        </authorList>
    </citation>
    <scope>NUCLEOTIDE SEQUENCE</scope>
</reference>
<proteinExistence type="predicted"/>
<evidence type="ECO:0000259" key="1">
    <source>
        <dbReference type="Pfam" id="PF26096"/>
    </source>
</evidence>
<dbReference type="InterPro" id="IPR058346">
    <property type="entry name" value="DUF8033"/>
</dbReference>
<sequence length="103" mass="11803">METNAQQESEKPKVKIKLENLGTPNKNKVVIETPKGSLVLFFSYQTIVSFNVNAEEENHTETINNLWSNTTGKLLNELCPDKSQRLEEAKFKELLEMAFNLVF</sequence>
<comment type="caution">
    <text evidence="2">The sequence shown here is derived from an EMBL/GenBank/DDBJ whole genome shotgun (WGS) entry which is preliminary data.</text>
</comment>
<organism evidence="2">
    <name type="scientific">marine sediment metagenome</name>
    <dbReference type="NCBI Taxonomy" id="412755"/>
    <lineage>
        <taxon>unclassified sequences</taxon>
        <taxon>metagenomes</taxon>
        <taxon>ecological metagenomes</taxon>
    </lineage>
</organism>
<dbReference type="EMBL" id="LAZR01063036">
    <property type="protein sequence ID" value="KKK60302.1"/>
    <property type="molecule type" value="Genomic_DNA"/>
</dbReference>
<evidence type="ECO:0000313" key="2">
    <source>
        <dbReference type="EMBL" id="KKK60302.1"/>
    </source>
</evidence>
<protein>
    <recommendedName>
        <fullName evidence="1">DUF8033 domain-containing protein</fullName>
    </recommendedName>
</protein>
<feature type="domain" description="DUF8033" evidence="1">
    <location>
        <begin position="26"/>
        <end position="87"/>
    </location>
</feature>
<dbReference type="Pfam" id="PF26096">
    <property type="entry name" value="DUF8033"/>
    <property type="match status" value="1"/>
</dbReference>